<dbReference type="RefSeq" id="WP_111573803.1">
    <property type="nucleotide sequence ID" value="NZ_JBHEEY010000001.1"/>
</dbReference>
<dbReference type="InterPro" id="IPR000914">
    <property type="entry name" value="SBP_5_dom"/>
</dbReference>
<sequence length="627" mass="71512">MKAFWAGAFAAAMLAGAASGAFADEVSNDGSAPEWRYSSSLIGEPKYPANFKHYDYVNPDAPKGGSLNQVAVGTFDSLNPYVIQGVAAAGLSEFGGGFLYDTLMSDALDQASTQYPLIAEAMQYPDDYSWVKFKLNPKARWHDGQPITVDDVIWSFDVLKKQSPAYNKYYSDVEKAEKTGENEVKFTFSQTGNRELPQILGQLAVLPKHWWEGTDAQGKKRDITRPTLEIPLGSGAYKIERVTPGRSIIWTRVDDYWGKDLPVHVGRNNFDRIAYEYFFNEDATWEAFKKGGQYDYRLENRAQRWAEQYNFPAVERGDIIQKSFPYHAVGRMQGYFMNTRHDKFQDPRVRKALTYAFDFETMNRLMFFNQYNRIESYFSGNELQLDGAPSPAEQEILETVKDALPPEALTEEFKLPVYDSPQATREHLRTALKLFEEAGWTLQGNKLVDANGKQFTIEFLGRDPTDERIFNPFVQNLRRIGIDARVRIVDAAQYQARVNDFDYDIITSVIAQSSSPGNEQRQMWGSAAADFKGSRNYSGIKNPAIDKLIDRVIYAKDREELVAATHALDRALLWNYYVIPQWYSDHINVAYWNKFGMPENQPDYSGIDPFSWWVDPAKEANLKARGD</sequence>
<dbReference type="AlphaFoldDB" id="A0A364JZE7"/>
<evidence type="ECO:0000313" key="7">
    <source>
        <dbReference type="EMBL" id="RAK33941.1"/>
    </source>
</evidence>
<dbReference type="GO" id="GO:0043190">
    <property type="term" value="C:ATP-binding cassette (ABC) transporter complex"/>
    <property type="evidence" value="ECO:0007669"/>
    <property type="project" value="InterPro"/>
</dbReference>
<gene>
    <name evidence="7" type="ORF">C7374_101266</name>
</gene>
<dbReference type="GO" id="GO:0015833">
    <property type="term" value="P:peptide transport"/>
    <property type="evidence" value="ECO:0007669"/>
    <property type="project" value="TreeGrafter"/>
</dbReference>
<proteinExistence type="inferred from homology"/>
<evidence type="ECO:0000259" key="6">
    <source>
        <dbReference type="Pfam" id="PF00496"/>
    </source>
</evidence>
<dbReference type="GO" id="GO:0030288">
    <property type="term" value="C:outer membrane-bounded periplasmic space"/>
    <property type="evidence" value="ECO:0007669"/>
    <property type="project" value="TreeGrafter"/>
</dbReference>
<evidence type="ECO:0000256" key="1">
    <source>
        <dbReference type="ARBA" id="ARBA00004418"/>
    </source>
</evidence>
<dbReference type="CDD" id="cd08497">
    <property type="entry name" value="MbnE-like"/>
    <property type="match status" value="1"/>
</dbReference>
<keyword evidence="8" id="KW-1185">Reference proteome</keyword>
<accession>A0A364JZE7</accession>
<dbReference type="PANTHER" id="PTHR30290">
    <property type="entry name" value="PERIPLASMIC BINDING COMPONENT OF ABC TRANSPORTER"/>
    <property type="match status" value="1"/>
</dbReference>
<evidence type="ECO:0000256" key="3">
    <source>
        <dbReference type="ARBA" id="ARBA00022729"/>
    </source>
</evidence>
<reference evidence="7 8" key="1">
    <citation type="submission" date="2018-06" db="EMBL/GenBank/DDBJ databases">
        <title>Genomic Encyclopedia of Type Strains, Phase IV (KMG-IV): sequencing the most valuable type-strain genomes for metagenomic binning, comparative biology and taxonomic classification.</title>
        <authorList>
            <person name="Goeker M."/>
        </authorList>
    </citation>
    <scope>NUCLEOTIDE SEQUENCE [LARGE SCALE GENOMIC DNA]</scope>
    <source>
        <strain evidence="7 8">DSM 26720</strain>
    </source>
</reference>
<dbReference type="Pfam" id="PF00496">
    <property type="entry name" value="SBP_bac_5"/>
    <property type="match status" value="1"/>
</dbReference>
<dbReference type="InterPro" id="IPR030678">
    <property type="entry name" value="Peptide/Ni-bd"/>
</dbReference>
<comment type="subcellular location">
    <subcellularLocation>
        <location evidence="1">Periplasm</location>
    </subcellularLocation>
</comment>
<dbReference type="SUPFAM" id="SSF53850">
    <property type="entry name" value="Periplasmic binding protein-like II"/>
    <property type="match status" value="1"/>
</dbReference>
<dbReference type="PANTHER" id="PTHR30290:SF64">
    <property type="entry name" value="ABC TRANSPORTER PERIPLASMIC BINDING PROTEIN"/>
    <property type="match status" value="1"/>
</dbReference>
<dbReference type="OrthoDB" id="9803988at2"/>
<organism evidence="7 8">
    <name type="scientific">Falsochrobactrum ovis</name>
    <dbReference type="NCBI Taxonomy" id="1293442"/>
    <lineage>
        <taxon>Bacteria</taxon>
        <taxon>Pseudomonadati</taxon>
        <taxon>Pseudomonadota</taxon>
        <taxon>Alphaproteobacteria</taxon>
        <taxon>Hyphomicrobiales</taxon>
        <taxon>Brucellaceae</taxon>
        <taxon>Falsochrobactrum</taxon>
    </lineage>
</organism>
<dbReference type="EMBL" id="QLMK01000001">
    <property type="protein sequence ID" value="RAK33941.1"/>
    <property type="molecule type" value="Genomic_DNA"/>
</dbReference>
<protein>
    <submittedName>
        <fullName evidence="7">Microcin C transport system substrate-binding protein</fullName>
    </submittedName>
</protein>
<feature type="signal peptide" evidence="5">
    <location>
        <begin position="1"/>
        <end position="23"/>
    </location>
</feature>
<evidence type="ECO:0000256" key="5">
    <source>
        <dbReference type="SAM" id="SignalP"/>
    </source>
</evidence>
<evidence type="ECO:0000256" key="4">
    <source>
        <dbReference type="ARBA" id="ARBA00022764"/>
    </source>
</evidence>
<name>A0A364JZE7_9HYPH</name>
<evidence type="ECO:0000313" key="8">
    <source>
        <dbReference type="Proteomes" id="UP000249453"/>
    </source>
</evidence>
<dbReference type="GO" id="GO:1904680">
    <property type="term" value="F:peptide transmembrane transporter activity"/>
    <property type="evidence" value="ECO:0007669"/>
    <property type="project" value="TreeGrafter"/>
</dbReference>
<evidence type="ECO:0000256" key="2">
    <source>
        <dbReference type="ARBA" id="ARBA00005695"/>
    </source>
</evidence>
<feature type="domain" description="Solute-binding protein family 5" evidence="6">
    <location>
        <begin position="115"/>
        <end position="528"/>
    </location>
</feature>
<comment type="similarity">
    <text evidence="2">Belongs to the bacterial solute-binding protein 5 family.</text>
</comment>
<dbReference type="GO" id="GO:0042884">
    <property type="term" value="P:microcin transport"/>
    <property type="evidence" value="ECO:0007669"/>
    <property type="project" value="TreeGrafter"/>
</dbReference>
<dbReference type="Gene3D" id="3.10.105.10">
    <property type="entry name" value="Dipeptide-binding Protein, Domain 3"/>
    <property type="match status" value="1"/>
</dbReference>
<keyword evidence="3 5" id="KW-0732">Signal</keyword>
<keyword evidence="4" id="KW-0574">Periplasm</keyword>
<comment type="caution">
    <text evidence="7">The sequence shown here is derived from an EMBL/GenBank/DDBJ whole genome shotgun (WGS) entry which is preliminary data.</text>
</comment>
<dbReference type="PIRSF" id="PIRSF002741">
    <property type="entry name" value="MppA"/>
    <property type="match status" value="1"/>
</dbReference>
<dbReference type="Proteomes" id="UP000249453">
    <property type="component" value="Unassembled WGS sequence"/>
</dbReference>
<dbReference type="Gene3D" id="3.40.190.10">
    <property type="entry name" value="Periplasmic binding protein-like II"/>
    <property type="match status" value="1"/>
</dbReference>
<dbReference type="InterPro" id="IPR039424">
    <property type="entry name" value="SBP_5"/>
</dbReference>
<feature type="chain" id="PRO_5016786234" evidence="5">
    <location>
        <begin position="24"/>
        <end position="627"/>
    </location>
</feature>